<dbReference type="InterPro" id="IPR021858">
    <property type="entry name" value="Fun_TF"/>
</dbReference>
<dbReference type="PANTHER" id="PTHR47784:SF7">
    <property type="entry name" value="ZN(II)2CYS6 TRANSCRIPTION FACTOR (EUROFUNG)"/>
    <property type="match status" value="1"/>
</dbReference>
<dbReference type="EMBL" id="MU252004">
    <property type="protein sequence ID" value="KAG9228251.1"/>
    <property type="molecule type" value="Genomic_DNA"/>
</dbReference>
<dbReference type="Pfam" id="PF00172">
    <property type="entry name" value="Zn_clus"/>
    <property type="match status" value="1"/>
</dbReference>
<evidence type="ECO:0000313" key="4">
    <source>
        <dbReference type="Proteomes" id="UP000824998"/>
    </source>
</evidence>
<dbReference type="PROSITE" id="PS00463">
    <property type="entry name" value="ZN2_CY6_FUNGAL_1"/>
    <property type="match status" value="1"/>
</dbReference>
<dbReference type="OrthoDB" id="416217at2759"/>
<dbReference type="PANTHER" id="PTHR47784">
    <property type="entry name" value="STEROL UPTAKE CONTROL PROTEIN 2"/>
    <property type="match status" value="1"/>
</dbReference>
<reference evidence="3" key="1">
    <citation type="journal article" date="2021" name="IMA Fungus">
        <title>Genomic characterization of three marine fungi, including Emericellopsis atlantica sp. nov. with signatures of a generalist lifestyle and marine biomass degradation.</title>
        <authorList>
            <person name="Hagestad O.C."/>
            <person name="Hou L."/>
            <person name="Andersen J.H."/>
            <person name="Hansen E.H."/>
            <person name="Altermark B."/>
            <person name="Li C."/>
            <person name="Kuhnert E."/>
            <person name="Cox R.J."/>
            <person name="Crous P.W."/>
            <person name="Spatafora J.W."/>
            <person name="Lail K."/>
            <person name="Amirebrahimi M."/>
            <person name="Lipzen A."/>
            <person name="Pangilinan J."/>
            <person name="Andreopoulos W."/>
            <person name="Hayes R.D."/>
            <person name="Ng V."/>
            <person name="Grigoriev I.V."/>
            <person name="Jackson S.A."/>
            <person name="Sutton T.D.S."/>
            <person name="Dobson A.D.W."/>
            <person name="Rama T."/>
        </authorList>
    </citation>
    <scope>NUCLEOTIDE SEQUENCE</scope>
    <source>
        <strain evidence="3">TRa018bII</strain>
    </source>
</reference>
<proteinExistence type="predicted"/>
<dbReference type="InterPro" id="IPR036864">
    <property type="entry name" value="Zn2-C6_fun-type_DNA-bd_sf"/>
</dbReference>
<keyword evidence="4" id="KW-1185">Reference proteome</keyword>
<dbReference type="Proteomes" id="UP000824998">
    <property type="component" value="Unassembled WGS sequence"/>
</dbReference>
<dbReference type="AlphaFoldDB" id="A0A9P7Y7N8"/>
<comment type="caution">
    <text evidence="3">The sequence shown here is derived from an EMBL/GenBank/DDBJ whole genome shotgun (WGS) entry which is preliminary data.</text>
</comment>
<dbReference type="Pfam" id="PF11951">
    <property type="entry name" value="Fungal_trans_2"/>
    <property type="match status" value="1"/>
</dbReference>
<dbReference type="SUPFAM" id="SSF57701">
    <property type="entry name" value="Zn2/Cys6 DNA-binding domain"/>
    <property type="match status" value="1"/>
</dbReference>
<organism evidence="3 4">
    <name type="scientific">Amylocarpus encephaloides</name>
    <dbReference type="NCBI Taxonomy" id="45428"/>
    <lineage>
        <taxon>Eukaryota</taxon>
        <taxon>Fungi</taxon>
        <taxon>Dikarya</taxon>
        <taxon>Ascomycota</taxon>
        <taxon>Pezizomycotina</taxon>
        <taxon>Leotiomycetes</taxon>
        <taxon>Helotiales</taxon>
        <taxon>Helotiales incertae sedis</taxon>
        <taxon>Amylocarpus</taxon>
    </lineage>
</organism>
<dbReference type="CDD" id="cd00067">
    <property type="entry name" value="GAL4"/>
    <property type="match status" value="1"/>
</dbReference>
<evidence type="ECO:0000259" key="2">
    <source>
        <dbReference type="PROSITE" id="PS50048"/>
    </source>
</evidence>
<dbReference type="Gene3D" id="4.10.240.10">
    <property type="entry name" value="Zn(2)-C6 fungal-type DNA-binding domain"/>
    <property type="match status" value="1"/>
</dbReference>
<sequence length="505" mass="56384">MDHGYCADFKVFHEEFCTIRDETARILVGDGLRRSLQDIGQNGGTKTIMEAYHSAGFPEICPSSCFRDPIALSRTHPKQRAITELTPVLDGEASLSRIHVESPKTAVGAASSVVNLRSRKGHKKSRQGCFNCKKRKIKCQETQPACANCSKIKLNCSYPAPKTFSALQRSALYAPTPVTSINLQATPTIFSLTDMRLFHHFLQEAYPHLPVGNDVAWTSQVPLIAHHNEYVMHAILGMAATHLQRVTNVSLETVALQHRHLAIKGSNEAICRPNRTGSEGDALLASCYLLAFQSSYMPDGMEEFFRMTRGCSLLNVQLISENIPMVFFLPHKYHFTVMQERLIELPVIKSSLRGGARSSLDALPTILVDNLQTEFYPLLVDIVEALSESSLKAYFKFLVSYQAVIRMGPSDFSHFISGSNIPSRILLVHFLAIELIMEPIINREFGNRGRAMPTRYHLDWIILAYIEVPANLKHFLVWPMEVASAAAGKPGRQVMEQMTAVEPNS</sequence>
<dbReference type="SMART" id="SM00066">
    <property type="entry name" value="GAL4"/>
    <property type="match status" value="1"/>
</dbReference>
<name>A0A9P7Y7N8_9HELO</name>
<dbReference type="GO" id="GO:0008270">
    <property type="term" value="F:zinc ion binding"/>
    <property type="evidence" value="ECO:0007669"/>
    <property type="project" value="InterPro"/>
</dbReference>
<evidence type="ECO:0000313" key="3">
    <source>
        <dbReference type="EMBL" id="KAG9228251.1"/>
    </source>
</evidence>
<dbReference type="InterPro" id="IPR001138">
    <property type="entry name" value="Zn2Cys6_DnaBD"/>
</dbReference>
<dbReference type="PROSITE" id="PS50048">
    <property type="entry name" value="ZN2_CY6_FUNGAL_2"/>
    <property type="match status" value="1"/>
</dbReference>
<dbReference type="InterPro" id="IPR053157">
    <property type="entry name" value="Sterol_Uptake_Regulator"/>
</dbReference>
<gene>
    <name evidence="3" type="ORF">BJ875DRAFT_477959</name>
</gene>
<feature type="domain" description="Zn(2)-C6 fungal-type" evidence="2">
    <location>
        <begin position="128"/>
        <end position="158"/>
    </location>
</feature>
<evidence type="ECO:0000256" key="1">
    <source>
        <dbReference type="ARBA" id="ARBA00023242"/>
    </source>
</evidence>
<protein>
    <recommendedName>
        <fullName evidence="2">Zn(2)-C6 fungal-type domain-containing protein</fullName>
    </recommendedName>
</protein>
<dbReference type="GO" id="GO:0001228">
    <property type="term" value="F:DNA-binding transcription activator activity, RNA polymerase II-specific"/>
    <property type="evidence" value="ECO:0007669"/>
    <property type="project" value="TreeGrafter"/>
</dbReference>
<accession>A0A9P7Y7N8</accession>
<keyword evidence="1" id="KW-0539">Nucleus</keyword>